<sequence length="32" mass="3578">MEYLDFPKEAFPDCSRCTALPPTAQVAVINLH</sequence>
<dbReference type="AlphaFoldDB" id="A0A0V1DN67"/>
<organism evidence="1 2">
    <name type="scientific">Trichinella pseudospiralis</name>
    <name type="common">Parasitic roundworm</name>
    <dbReference type="NCBI Taxonomy" id="6337"/>
    <lineage>
        <taxon>Eukaryota</taxon>
        <taxon>Metazoa</taxon>
        <taxon>Ecdysozoa</taxon>
        <taxon>Nematoda</taxon>
        <taxon>Enoplea</taxon>
        <taxon>Dorylaimia</taxon>
        <taxon>Trichinellida</taxon>
        <taxon>Trichinellidae</taxon>
        <taxon>Trichinella</taxon>
    </lineage>
</organism>
<proteinExistence type="predicted"/>
<protein>
    <submittedName>
        <fullName evidence="1">Uncharacterized protein</fullName>
    </submittedName>
</protein>
<accession>A0A0V1DN67</accession>
<name>A0A0V1DN67_TRIPS</name>
<gene>
    <name evidence="1" type="ORF">T4D_16878</name>
</gene>
<dbReference type="EMBL" id="JYDT01002867">
    <property type="protein sequence ID" value="KRY62917.1"/>
    <property type="molecule type" value="Genomic_DNA"/>
</dbReference>
<reference evidence="1 2" key="1">
    <citation type="submission" date="2015-01" db="EMBL/GenBank/DDBJ databases">
        <title>Evolution of Trichinella species and genotypes.</title>
        <authorList>
            <person name="Korhonen P.K."/>
            <person name="Edoardo P."/>
            <person name="Giuseppe L.R."/>
            <person name="Gasser R.B."/>
        </authorList>
    </citation>
    <scope>NUCLEOTIDE SEQUENCE [LARGE SCALE GENOMIC DNA]</scope>
    <source>
        <strain evidence="1">ISS470</strain>
    </source>
</reference>
<keyword evidence="2" id="KW-1185">Reference proteome</keyword>
<evidence type="ECO:0000313" key="2">
    <source>
        <dbReference type="Proteomes" id="UP000054995"/>
    </source>
</evidence>
<evidence type="ECO:0000313" key="1">
    <source>
        <dbReference type="EMBL" id="KRY62917.1"/>
    </source>
</evidence>
<comment type="caution">
    <text evidence="1">The sequence shown here is derived from an EMBL/GenBank/DDBJ whole genome shotgun (WGS) entry which is preliminary data.</text>
</comment>
<dbReference type="Proteomes" id="UP000054995">
    <property type="component" value="Unassembled WGS sequence"/>
</dbReference>